<dbReference type="InterPro" id="IPR034907">
    <property type="entry name" value="NDK-like_dom"/>
</dbReference>
<dbReference type="Pfam" id="PF00334">
    <property type="entry name" value="NDK"/>
    <property type="match status" value="1"/>
</dbReference>
<evidence type="ECO:0000313" key="4">
    <source>
        <dbReference type="Proteomes" id="UP001500016"/>
    </source>
</evidence>
<dbReference type="Gene3D" id="3.30.70.141">
    <property type="entry name" value="Nucleoside diphosphate kinase-like domain"/>
    <property type="match status" value="1"/>
</dbReference>
<reference evidence="3 4" key="1">
    <citation type="journal article" date="2019" name="Int. J. Syst. Evol. Microbiol.">
        <title>The Global Catalogue of Microorganisms (GCM) 10K type strain sequencing project: providing services to taxonomists for standard genome sequencing and annotation.</title>
        <authorList>
            <consortium name="The Broad Institute Genomics Platform"/>
            <consortium name="The Broad Institute Genome Sequencing Center for Infectious Disease"/>
            <person name="Wu L."/>
            <person name="Ma J."/>
        </authorList>
    </citation>
    <scope>NUCLEOTIDE SEQUENCE [LARGE SCALE GENOMIC DNA]</scope>
    <source>
        <strain evidence="3 4">JCM 15478</strain>
    </source>
</reference>
<dbReference type="InterPro" id="IPR036850">
    <property type="entry name" value="NDK-like_dom_sf"/>
</dbReference>
<proteinExistence type="inferred from homology"/>
<dbReference type="RefSeq" id="WP_344530661.1">
    <property type="nucleotide sequence ID" value="NZ_BAAAPE010000011.1"/>
</dbReference>
<evidence type="ECO:0000259" key="2">
    <source>
        <dbReference type="Pfam" id="PF00334"/>
    </source>
</evidence>
<evidence type="ECO:0000313" key="3">
    <source>
        <dbReference type="EMBL" id="GAA2083206.1"/>
    </source>
</evidence>
<comment type="caution">
    <text evidence="1">Lacks conserved residue(s) required for the propagation of feature annotation.</text>
</comment>
<sequence>MADPTTTLSWGPHAPTMPDILSVDEKKRSLYAADVYFSEGYHTLQASSIPVEDFAQHYSLILLRPESAVSRKLDNAVDWLQYNGFRIVAAERVTMDRHSLRALRYFAWNITTQERRRIADHTFTCCQSLVLVLYRKSRRMPTCVELARAKGPATPELQRPGQLRHHLGSSTALVSHVHTPDEPADIIRELGIFFEEGRRIRVCESAHAGADLERFARKQVRKIYEGSEELDLDYDACVERLLHSVDRFLEQQPKSRRPADLGKLAALRAQLESASAWTDMLRISHRLGVPIHPWDWAVVGSRVLPMREEGLVTIIGKAESVLAGRGE</sequence>
<feature type="domain" description="Nucleoside diphosphate kinase-like" evidence="2">
    <location>
        <begin position="59"/>
        <end position="196"/>
    </location>
</feature>
<comment type="caution">
    <text evidence="3">The sequence shown here is derived from an EMBL/GenBank/DDBJ whole genome shotgun (WGS) entry which is preliminary data.</text>
</comment>
<accession>A0ABN2W6D0</accession>
<keyword evidence="4" id="KW-1185">Reference proteome</keyword>
<dbReference type="PROSITE" id="PS51374">
    <property type="entry name" value="NDPK_LIKE"/>
    <property type="match status" value="1"/>
</dbReference>
<name>A0ABN2W6D0_9ACTN</name>
<protein>
    <recommendedName>
        <fullName evidence="2">Nucleoside diphosphate kinase-like domain-containing protein</fullName>
    </recommendedName>
</protein>
<dbReference type="SUPFAM" id="SSF54919">
    <property type="entry name" value="Nucleoside diphosphate kinase, NDK"/>
    <property type="match status" value="1"/>
</dbReference>
<dbReference type="EMBL" id="BAAAPE010000011">
    <property type="protein sequence ID" value="GAA2083206.1"/>
    <property type="molecule type" value="Genomic_DNA"/>
</dbReference>
<comment type="similarity">
    <text evidence="1">Belongs to the NDK family.</text>
</comment>
<organism evidence="3 4">
    <name type="scientific">Streptomyces albiaxialis</name>
    <dbReference type="NCBI Taxonomy" id="329523"/>
    <lineage>
        <taxon>Bacteria</taxon>
        <taxon>Bacillati</taxon>
        <taxon>Actinomycetota</taxon>
        <taxon>Actinomycetes</taxon>
        <taxon>Kitasatosporales</taxon>
        <taxon>Streptomycetaceae</taxon>
        <taxon>Streptomyces</taxon>
    </lineage>
</organism>
<gene>
    <name evidence="3" type="ORF">GCM10009801_43510</name>
</gene>
<dbReference type="Proteomes" id="UP001500016">
    <property type="component" value="Unassembled WGS sequence"/>
</dbReference>
<evidence type="ECO:0000256" key="1">
    <source>
        <dbReference type="PROSITE-ProRule" id="PRU00706"/>
    </source>
</evidence>